<dbReference type="Pfam" id="PF01418">
    <property type="entry name" value="HTH_6"/>
    <property type="match status" value="1"/>
</dbReference>
<dbReference type="KEGG" id="vpy:HZI73_12320"/>
<dbReference type="CDD" id="cd05013">
    <property type="entry name" value="SIS_RpiR"/>
    <property type="match status" value="1"/>
</dbReference>
<dbReference type="InterPro" id="IPR001347">
    <property type="entry name" value="SIS_dom"/>
</dbReference>
<dbReference type="RefSeq" id="WP_212698526.1">
    <property type="nucleotide sequence ID" value="NZ_CP058649.1"/>
</dbReference>
<dbReference type="PANTHER" id="PTHR30514">
    <property type="entry name" value="GLUCOKINASE"/>
    <property type="match status" value="1"/>
</dbReference>
<evidence type="ECO:0000256" key="3">
    <source>
        <dbReference type="ARBA" id="ARBA00023163"/>
    </source>
</evidence>
<dbReference type="EMBL" id="CP058649">
    <property type="protein sequence ID" value="QUI23027.1"/>
    <property type="molecule type" value="Genomic_DNA"/>
</dbReference>
<dbReference type="InterPro" id="IPR047640">
    <property type="entry name" value="RpiR-like"/>
</dbReference>
<evidence type="ECO:0000256" key="1">
    <source>
        <dbReference type="ARBA" id="ARBA00023015"/>
    </source>
</evidence>
<dbReference type="SUPFAM" id="SSF53697">
    <property type="entry name" value="SIS domain"/>
    <property type="match status" value="1"/>
</dbReference>
<evidence type="ECO:0000259" key="5">
    <source>
        <dbReference type="PROSITE" id="PS51464"/>
    </source>
</evidence>
<dbReference type="InterPro" id="IPR000281">
    <property type="entry name" value="HTH_RpiR"/>
</dbReference>
<dbReference type="GO" id="GO:0003677">
    <property type="term" value="F:DNA binding"/>
    <property type="evidence" value="ECO:0007669"/>
    <property type="project" value="UniProtKB-KW"/>
</dbReference>
<dbReference type="InterPro" id="IPR036388">
    <property type="entry name" value="WH-like_DNA-bd_sf"/>
</dbReference>
<proteinExistence type="predicted"/>
<evidence type="ECO:0000256" key="2">
    <source>
        <dbReference type="ARBA" id="ARBA00023125"/>
    </source>
</evidence>
<dbReference type="AlphaFoldDB" id="A0A8J8MJM7"/>
<dbReference type="InterPro" id="IPR009057">
    <property type="entry name" value="Homeodomain-like_sf"/>
</dbReference>
<evidence type="ECO:0000313" key="6">
    <source>
        <dbReference type="EMBL" id="QUI23027.1"/>
    </source>
</evidence>
<feature type="domain" description="SIS" evidence="5">
    <location>
        <begin position="127"/>
        <end position="268"/>
    </location>
</feature>
<dbReference type="SUPFAM" id="SSF46689">
    <property type="entry name" value="Homeodomain-like"/>
    <property type="match status" value="1"/>
</dbReference>
<dbReference type="GO" id="GO:0003700">
    <property type="term" value="F:DNA-binding transcription factor activity"/>
    <property type="evidence" value="ECO:0007669"/>
    <property type="project" value="InterPro"/>
</dbReference>
<name>A0A8J8MJM7_9FIRM</name>
<evidence type="ECO:0000313" key="7">
    <source>
        <dbReference type="Proteomes" id="UP000683246"/>
    </source>
</evidence>
<dbReference type="Pfam" id="PF01380">
    <property type="entry name" value="SIS"/>
    <property type="match status" value="1"/>
</dbReference>
<organism evidence="6 7">
    <name type="scientific">Vallitalea pronyensis</name>
    <dbReference type="NCBI Taxonomy" id="1348613"/>
    <lineage>
        <taxon>Bacteria</taxon>
        <taxon>Bacillati</taxon>
        <taxon>Bacillota</taxon>
        <taxon>Clostridia</taxon>
        <taxon>Lachnospirales</taxon>
        <taxon>Vallitaleaceae</taxon>
        <taxon>Vallitalea</taxon>
    </lineage>
</organism>
<keyword evidence="3" id="KW-0804">Transcription</keyword>
<protein>
    <submittedName>
        <fullName evidence="6">MurR/RpiR family transcriptional regulator</fullName>
    </submittedName>
</protein>
<dbReference type="InterPro" id="IPR035472">
    <property type="entry name" value="RpiR-like_SIS"/>
</dbReference>
<gene>
    <name evidence="6" type="ORF">HZI73_12320</name>
</gene>
<feature type="domain" description="HTH rpiR-type" evidence="4">
    <location>
        <begin position="6"/>
        <end position="82"/>
    </location>
</feature>
<dbReference type="Proteomes" id="UP000683246">
    <property type="component" value="Chromosome"/>
</dbReference>
<accession>A0A8J8MJM7</accession>
<evidence type="ECO:0000259" key="4">
    <source>
        <dbReference type="PROSITE" id="PS51071"/>
    </source>
</evidence>
<reference evidence="6" key="1">
    <citation type="submission" date="2020-07" db="EMBL/GenBank/DDBJ databases">
        <title>Vallitalea pronyensis genome.</title>
        <authorList>
            <person name="Postec A."/>
        </authorList>
    </citation>
    <scope>NUCLEOTIDE SEQUENCE</scope>
    <source>
        <strain evidence="6">FatNI3</strain>
    </source>
</reference>
<keyword evidence="2" id="KW-0238">DNA-binding</keyword>
<sequence>MTTSTTGGLIILKEMLTKLPQSEKKVAQYILKHPELAIYSTTSELAKNSNTSSAAVIRLCKSLGLKGFSELKIRISGDLQKAHKGEGYRDIEPNESVEAIMNKMTNNSIQSLRETIEILHVKDLEKAAEAIIKSRSIHFFGVGASGIIAQDAQRKFVRINRQATAFTDIHVAAMVVANATKDDVVIGISFSGETLEVSNILDVANKQGATTISITKYGTSTIAEKAAINLFTCASTEAKYRSSATSSRLAQLHLVDILFMCVVSRDHEQSIAYLDRTRKAIETLRLRVNNKGMR</sequence>
<keyword evidence="7" id="KW-1185">Reference proteome</keyword>
<dbReference type="GO" id="GO:0097367">
    <property type="term" value="F:carbohydrate derivative binding"/>
    <property type="evidence" value="ECO:0007669"/>
    <property type="project" value="InterPro"/>
</dbReference>
<dbReference type="GO" id="GO:1901135">
    <property type="term" value="P:carbohydrate derivative metabolic process"/>
    <property type="evidence" value="ECO:0007669"/>
    <property type="project" value="InterPro"/>
</dbReference>
<dbReference type="Gene3D" id="1.10.10.10">
    <property type="entry name" value="Winged helix-like DNA-binding domain superfamily/Winged helix DNA-binding domain"/>
    <property type="match status" value="1"/>
</dbReference>
<keyword evidence="1" id="KW-0805">Transcription regulation</keyword>
<dbReference type="InterPro" id="IPR046348">
    <property type="entry name" value="SIS_dom_sf"/>
</dbReference>
<dbReference type="PROSITE" id="PS51464">
    <property type="entry name" value="SIS"/>
    <property type="match status" value="1"/>
</dbReference>
<dbReference type="PROSITE" id="PS51071">
    <property type="entry name" value="HTH_RPIR"/>
    <property type="match status" value="1"/>
</dbReference>
<dbReference type="Gene3D" id="3.40.50.10490">
    <property type="entry name" value="Glucose-6-phosphate isomerase like protein, domain 1"/>
    <property type="match status" value="1"/>
</dbReference>
<dbReference type="PANTHER" id="PTHR30514:SF10">
    <property type="entry name" value="MURR_RPIR FAMILY TRANSCRIPTIONAL REGULATOR"/>
    <property type="match status" value="1"/>
</dbReference>